<evidence type="ECO:0000313" key="3">
    <source>
        <dbReference type="Proteomes" id="UP000271098"/>
    </source>
</evidence>
<reference evidence="4" key="1">
    <citation type="submission" date="2016-06" db="UniProtKB">
        <authorList>
            <consortium name="WormBaseParasite"/>
        </authorList>
    </citation>
    <scope>IDENTIFICATION</scope>
</reference>
<proteinExistence type="predicted"/>
<dbReference type="EMBL" id="UYRT01002428">
    <property type="protein sequence ID" value="VDK31039.1"/>
    <property type="molecule type" value="Genomic_DNA"/>
</dbReference>
<organism evidence="4">
    <name type="scientific">Gongylonema pulchrum</name>
    <dbReference type="NCBI Taxonomy" id="637853"/>
    <lineage>
        <taxon>Eukaryota</taxon>
        <taxon>Metazoa</taxon>
        <taxon>Ecdysozoa</taxon>
        <taxon>Nematoda</taxon>
        <taxon>Chromadorea</taxon>
        <taxon>Rhabditida</taxon>
        <taxon>Spirurina</taxon>
        <taxon>Spiruromorpha</taxon>
        <taxon>Spiruroidea</taxon>
        <taxon>Gongylonematidae</taxon>
        <taxon>Gongylonema</taxon>
    </lineage>
</organism>
<feature type="region of interest" description="Disordered" evidence="1">
    <location>
        <begin position="1"/>
        <end position="34"/>
    </location>
</feature>
<gene>
    <name evidence="2" type="ORF">GPUH_LOCUS1830</name>
</gene>
<reference evidence="2 3" key="2">
    <citation type="submission" date="2018-11" db="EMBL/GenBank/DDBJ databases">
        <authorList>
            <consortium name="Pathogen Informatics"/>
        </authorList>
    </citation>
    <scope>NUCLEOTIDE SEQUENCE [LARGE SCALE GENOMIC DNA]</scope>
</reference>
<keyword evidence="3" id="KW-1185">Reference proteome</keyword>
<evidence type="ECO:0000313" key="2">
    <source>
        <dbReference type="EMBL" id="VDK31039.1"/>
    </source>
</evidence>
<dbReference type="Proteomes" id="UP000271098">
    <property type="component" value="Unassembled WGS sequence"/>
</dbReference>
<name>A0A183CZD9_9BILA</name>
<sequence length="98" mass="10777">MLMNPSSASRSKNSIQSHSTRRHDSSDSSHLSFMRHGDSEDFQVIGELKEPSAALKPILAPNTSEVPGINIPTVWSYSALFHHLPVPYSSLAPNHPPF</sequence>
<evidence type="ECO:0000313" key="4">
    <source>
        <dbReference type="WBParaSite" id="GPUH_0000183401-mRNA-1"/>
    </source>
</evidence>
<protein>
    <submittedName>
        <fullName evidence="4">Ovule protein</fullName>
    </submittedName>
</protein>
<evidence type="ECO:0000256" key="1">
    <source>
        <dbReference type="SAM" id="MobiDB-lite"/>
    </source>
</evidence>
<dbReference type="AlphaFoldDB" id="A0A183CZD9"/>
<accession>A0A183CZD9</accession>
<dbReference type="WBParaSite" id="GPUH_0000183401-mRNA-1">
    <property type="protein sequence ID" value="GPUH_0000183401-mRNA-1"/>
    <property type="gene ID" value="GPUH_0000183401"/>
</dbReference>
<feature type="compositionally biased region" description="Polar residues" evidence="1">
    <location>
        <begin position="1"/>
        <end position="16"/>
    </location>
</feature>